<accession>A0AAV4X4D9</accession>
<keyword evidence="1" id="KW-1133">Transmembrane helix</keyword>
<sequence>RIFIETLFILIFTYPFILLLFVKLHLYTSKGIVEERNECPWKSYERLWSFDYRNVSKMEAWISEKLSSARAEKARCINVYQILEVLGCNIFIKTSMKKGLGIALILLPFIAATHWAGWSRNQDSELVVRREFSTNSPIAAKIIKKFNSVFSSKSE</sequence>
<evidence type="ECO:0000313" key="3">
    <source>
        <dbReference type="Proteomes" id="UP001054837"/>
    </source>
</evidence>
<evidence type="ECO:0000313" key="2">
    <source>
        <dbReference type="EMBL" id="GIY88639.1"/>
    </source>
</evidence>
<evidence type="ECO:0000256" key="1">
    <source>
        <dbReference type="SAM" id="Phobius"/>
    </source>
</evidence>
<keyword evidence="1" id="KW-0472">Membrane</keyword>
<reference evidence="2 3" key="1">
    <citation type="submission" date="2021-06" db="EMBL/GenBank/DDBJ databases">
        <title>Caerostris darwini draft genome.</title>
        <authorList>
            <person name="Kono N."/>
            <person name="Arakawa K."/>
        </authorList>
    </citation>
    <scope>NUCLEOTIDE SEQUENCE [LARGE SCALE GENOMIC DNA]</scope>
</reference>
<feature type="non-terminal residue" evidence="2">
    <location>
        <position position="1"/>
    </location>
</feature>
<gene>
    <name evidence="2" type="ORF">CDAR_111481</name>
</gene>
<dbReference type="AlphaFoldDB" id="A0AAV4X4D9"/>
<keyword evidence="1" id="KW-0812">Transmembrane</keyword>
<keyword evidence="3" id="KW-1185">Reference proteome</keyword>
<comment type="caution">
    <text evidence="2">The sequence shown here is derived from an EMBL/GenBank/DDBJ whole genome shotgun (WGS) entry which is preliminary data.</text>
</comment>
<dbReference type="EMBL" id="BPLQ01015521">
    <property type="protein sequence ID" value="GIY88639.1"/>
    <property type="molecule type" value="Genomic_DNA"/>
</dbReference>
<name>A0AAV4X4D9_9ARAC</name>
<feature type="transmembrane region" description="Helical" evidence="1">
    <location>
        <begin position="6"/>
        <end position="26"/>
    </location>
</feature>
<dbReference type="Proteomes" id="UP001054837">
    <property type="component" value="Unassembled WGS sequence"/>
</dbReference>
<proteinExistence type="predicted"/>
<organism evidence="2 3">
    <name type="scientific">Caerostris darwini</name>
    <dbReference type="NCBI Taxonomy" id="1538125"/>
    <lineage>
        <taxon>Eukaryota</taxon>
        <taxon>Metazoa</taxon>
        <taxon>Ecdysozoa</taxon>
        <taxon>Arthropoda</taxon>
        <taxon>Chelicerata</taxon>
        <taxon>Arachnida</taxon>
        <taxon>Araneae</taxon>
        <taxon>Araneomorphae</taxon>
        <taxon>Entelegynae</taxon>
        <taxon>Araneoidea</taxon>
        <taxon>Araneidae</taxon>
        <taxon>Caerostris</taxon>
    </lineage>
</organism>
<feature type="transmembrane region" description="Helical" evidence="1">
    <location>
        <begin position="99"/>
        <end position="118"/>
    </location>
</feature>
<protein>
    <submittedName>
        <fullName evidence="2">Uncharacterized protein</fullName>
    </submittedName>
</protein>